<dbReference type="EMBL" id="CM056811">
    <property type="protein sequence ID" value="KAJ8636614.1"/>
    <property type="molecule type" value="Genomic_DNA"/>
</dbReference>
<sequence>MPSCRSVVLSYGAIDRAAEVPRLSSKVESTPPGLINQGASFVFTFLCFLQISTALCKRAFSGACRLPSILIVQSVFVGLLSVLLVFFFLDRSSSESRMGVYRHLLGDPGSIDCFRDLYKVPSNVEVRPNDPDDGLTYRDGWMPFWLVSVVEGGVRFPLHPLVRDCLWEWRLCPCQLLPNGYKIIMGVVRLNQILGIGLGDRRKSAGAGESSLAKRSRNLKKAEESEDEGGALIYKAWGRRFDFRGEPLRGVPSVSPNVPSRSPNVSSKYAGEDRVLVKGGWEFGEAEPATSVRVPRKIGIPPNFREKRELARRNRWKVNSAWHERVRNYRGHNCRAAWSLLGYVPHYRSFNTSRKVSGIDSVLSGEGTSVRTETTVVPSSAVVTVAIPAGRLVESAERAPAVSAAEPAGTSRAKPLSSRTRLVASSSEEEEEEEEMLRQRGRRYAAEDLSAAAFGDIGSEVRDLPQAVAATPPGFPGGIPAPDAGTVGSAVIAAARPDEAEVVIASPPAVIADDPPSDRAVGAGGRARPAEVVESGRPEKRARVETSPGPSSPSPAGGRILPPPLAPWRPAVEEVLGRPLAETDRATDPQVVAALGRACALPQDMARWAEMDNESLLLSSMRSLVSLLQKCQVGIERLDAAEARAAEWVVERDELRASVASKDATLAEVVAKNAGLVVDFEESKVEVQRLKDELEDEKVQNQHLSSELDDLRVATKRLEDDLESAKGTNRRLLSQRNQAQGSLEMALRGKAAEIESALAKQEARLKDEFLAEHNSIMGEEVGKLSADYKAQLPGIRDRAWELGWKAALRKAGIAEDSPLFLNPPSFSCSDSPGVPQEAPAAGADAEGNRVAAVVEAPLEAVAPEANATEADAAVTEATTTAPEASTVVAEVPPEIDCNVEAAAL</sequence>
<gene>
    <name evidence="1" type="ORF">MRB53_010881</name>
</gene>
<reference evidence="1 2" key="1">
    <citation type="journal article" date="2022" name="Hortic Res">
        <title>A haplotype resolved chromosomal level avocado genome allows analysis of novel avocado genes.</title>
        <authorList>
            <person name="Nath O."/>
            <person name="Fletcher S.J."/>
            <person name="Hayward A."/>
            <person name="Shaw L.M."/>
            <person name="Masouleh A.K."/>
            <person name="Furtado A."/>
            <person name="Henry R.J."/>
            <person name="Mitter N."/>
        </authorList>
    </citation>
    <scope>NUCLEOTIDE SEQUENCE [LARGE SCALE GENOMIC DNA]</scope>
    <source>
        <strain evidence="2">cv. Hass</strain>
    </source>
</reference>
<proteinExistence type="predicted"/>
<accession>A0ACC2LU99</accession>
<protein>
    <submittedName>
        <fullName evidence="1">Uncharacterized protein</fullName>
    </submittedName>
</protein>
<keyword evidence="2" id="KW-1185">Reference proteome</keyword>
<dbReference type="Proteomes" id="UP001234297">
    <property type="component" value="Chromosome 3"/>
</dbReference>
<organism evidence="1 2">
    <name type="scientific">Persea americana</name>
    <name type="common">Avocado</name>
    <dbReference type="NCBI Taxonomy" id="3435"/>
    <lineage>
        <taxon>Eukaryota</taxon>
        <taxon>Viridiplantae</taxon>
        <taxon>Streptophyta</taxon>
        <taxon>Embryophyta</taxon>
        <taxon>Tracheophyta</taxon>
        <taxon>Spermatophyta</taxon>
        <taxon>Magnoliopsida</taxon>
        <taxon>Magnoliidae</taxon>
        <taxon>Laurales</taxon>
        <taxon>Lauraceae</taxon>
        <taxon>Persea</taxon>
    </lineage>
</organism>
<evidence type="ECO:0000313" key="1">
    <source>
        <dbReference type="EMBL" id="KAJ8636614.1"/>
    </source>
</evidence>
<evidence type="ECO:0000313" key="2">
    <source>
        <dbReference type="Proteomes" id="UP001234297"/>
    </source>
</evidence>
<comment type="caution">
    <text evidence="1">The sequence shown here is derived from an EMBL/GenBank/DDBJ whole genome shotgun (WGS) entry which is preliminary data.</text>
</comment>
<name>A0ACC2LU99_PERAE</name>